<organism evidence="1 2">
    <name type="scientific">Xylella taiwanensis</name>
    <dbReference type="NCBI Taxonomy" id="1444770"/>
    <lineage>
        <taxon>Bacteria</taxon>
        <taxon>Pseudomonadati</taxon>
        <taxon>Pseudomonadota</taxon>
        <taxon>Gammaproteobacteria</taxon>
        <taxon>Lysobacterales</taxon>
        <taxon>Lysobacteraceae</taxon>
        <taxon>Xylella</taxon>
    </lineage>
</organism>
<proteinExistence type="predicted"/>
<comment type="caution">
    <text evidence="1">The sequence shown here is derived from an EMBL/GenBank/DDBJ whole genome shotgun (WGS) entry which is preliminary data.</text>
</comment>
<evidence type="ECO:0000313" key="2">
    <source>
        <dbReference type="Proteomes" id="UP000020406"/>
    </source>
</evidence>
<dbReference type="Proteomes" id="UP000020406">
    <property type="component" value="Unassembled WGS sequence"/>
</dbReference>
<reference evidence="1 2" key="1">
    <citation type="journal article" date="2014" name="Genome Announc.">
        <title>Draft Genome Sequence of Xylella fastidiosa Pear Leaf Scorch Strain in Taiwan.</title>
        <authorList>
            <person name="Su C.C."/>
            <person name="Deng W.L."/>
            <person name="Jan F.J."/>
            <person name="Chang C.J."/>
            <person name="Huang H."/>
            <person name="Chen J."/>
        </authorList>
    </citation>
    <scope>NUCLEOTIDE SEQUENCE [LARGE SCALE GENOMIC DNA]</scope>
    <source>
        <strain evidence="1 2">PLS229</strain>
    </source>
</reference>
<dbReference type="PATRIC" id="fig|1444770.3.peg.3051"/>
<dbReference type="AlphaFoldDB" id="Z9JGD8"/>
<sequence>MELIRSTNGQGCKSDVHRIGVSQSVVCLDGASAEPVALLCEVLPVV</sequence>
<dbReference type="EMBL" id="JDSQ01000036">
    <property type="protein sequence ID" value="EWS77048.1"/>
    <property type="molecule type" value="Genomic_DNA"/>
</dbReference>
<protein>
    <submittedName>
        <fullName evidence="1">Uncharacterized protein</fullName>
    </submittedName>
</protein>
<gene>
    <name evidence="1" type="ORF">AF72_12880</name>
</gene>
<name>Z9JGD8_9GAMM</name>
<accession>Z9JGD8</accession>
<evidence type="ECO:0000313" key="1">
    <source>
        <dbReference type="EMBL" id="EWS77048.1"/>
    </source>
</evidence>